<dbReference type="SUPFAM" id="SSF143011">
    <property type="entry name" value="RelE-like"/>
    <property type="match status" value="1"/>
</dbReference>
<dbReference type="Proteomes" id="UP000663722">
    <property type="component" value="Chromosome"/>
</dbReference>
<sequence length="89" mass="10653">MIEISWDKGFKKSYKKRVADNQRLKKKFWQKLEQFSSDPFFPGLRTHKLYGRLTGLWAFTVDDDRRVVFEFVGDDHALLIDIGKHDEVY</sequence>
<keyword evidence="1" id="KW-1277">Toxin-antitoxin system</keyword>
<dbReference type="EMBL" id="CP061800">
    <property type="protein sequence ID" value="QTA93466.1"/>
    <property type="molecule type" value="Genomic_DNA"/>
</dbReference>
<evidence type="ECO:0000313" key="3">
    <source>
        <dbReference type="Proteomes" id="UP000663722"/>
    </source>
</evidence>
<keyword evidence="3" id="KW-1185">Reference proteome</keyword>
<accession>A0A975BXD4</accession>
<dbReference type="NCBIfam" id="TIGR02385">
    <property type="entry name" value="RelE_StbE"/>
    <property type="match status" value="1"/>
</dbReference>
<dbReference type="InterPro" id="IPR007712">
    <property type="entry name" value="RelE/ParE_toxin"/>
</dbReference>
<organism evidence="2 3">
    <name type="scientific">Desulfonema magnum</name>
    <dbReference type="NCBI Taxonomy" id="45655"/>
    <lineage>
        <taxon>Bacteria</taxon>
        <taxon>Pseudomonadati</taxon>
        <taxon>Thermodesulfobacteriota</taxon>
        <taxon>Desulfobacteria</taxon>
        <taxon>Desulfobacterales</taxon>
        <taxon>Desulfococcaceae</taxon>
        <taxon>Desulfonema</taxon>
    </lineage>
</organism>
<gene>
    <name evidence="2" type="primary">higB5</name>
    <name evidence="2" type="ORF">dnm_095670</name>
</gene>
<reference evidence="2" key="1">
    <citation type="journal article" date="2021" name="Microb. Physiol.">
        <title>Proteogenomic Insights into the Physiology of Marine, Sulfate-Reducing, Filamentous Desulfonema limicola and Desulfonema magnum.</title>
        <authorList>
            <person name="Schnaars V."/>
            <person name="Wohlbrand L."/>
            <person name="Scheve S."/>
            <person name="Hinrichs C."/>
            <person name="Reinhardt R."/>
            <person name="Rabus R."/>
        </authorList>
    </citation>
    <scope>NUCLEOTIDE SEQUENCE</scope>
    <source>
        <strain evidence="2">4be13</strain>
    </source>
</reference>
<dbReference type="AlphaFoldDB" id="A0A975BXD4"/>
<dbReference type="KEGG" id="dmm:dnm_095670"/>
<name>A0A975BXD4_9BACT</name>
<protein>
    <submittedName>
        <fullName evidence="2">Toxin-antitoxin system, toxin component, mRNA interferase</fullName>
    </submittedName>
</protein>
<dbReference type="InterPro" id="IPR035093">
    <property type="entry name" value="RelE/ParE_toxin_dom_sf"/>
</dbReference>
<evidence type="ECO:0000313" key="2">
    <source>
        <dbReference type="EMBL" id="QTA93466.1"/>
    </source>
</evidence>
<dbReference type="RefSeq" id="WP_207680394.1">
    <property type="nucleotide sequence ID" value="NZ_CP061800.1"/>
</dbReference>
<dbReference type="Gene3D" id="3.30.2310.20">
    <property type="entry name" value="RelE-like"/>
    <property type="match status" value="1"/>
</dbReference>
<evidence type="ECO:0000256" key="1">
    <source>
        <dbReference type="ARBA" id="ARBA00022649"/>
    </source>
</evidence>
<proteinExistence type="predicted"/>